<dbReference type="PROSITE" id="PS50005">
    <property type="entry name" value="TPR"/>
    <property type="match status" value="1"/>
</dbReference>
<dbReference type="SMART" id="SM00028">
    <property type="entry name" value="TPR"/>
    <property type="match status" value="1"/>
</dbReference>
<feature type="repeat" description="TPR" evidence="1">
    <location>
        <begin position="8"/>
        <end position="41"/>
    </location>
</feature>
<reference evidence="2" key="1">
    <citation type="submission" date="2019-06" db="EMBL/GenBank/DDBJ databases">
        <authorList>
            <person name="Zheng W."/>
        </authorList>
    </citation>
    <scope>NUCLEOTIDE SEQUENCE</scope>
    <source>
        <strain evidence="2">QDHG01</strain>
    </source>
</reference>
<dbReference type="EMBL" id="RRYP01016776">
    <property type="protein sequence ID" value="TNV74615.1"/>
    <property type="molecule type" value="Genomic_DNA"/>
</dbReference>
<gene>
    <name evidence="2" type="ORF">FGO68_gene11896</name>
</gene>
<accession>A0A8J8SXU9</accession>
<dbReference type="InterPro" id="IPR011990">
    <property type="entry name" value="TPR-like_helical_dom_sf"/>
</dbReference>
<dbReference type="SUPFAM" id="SSF48452">
    <property type="entry name" value="TPR-like"/>
    <property type="match status" value="1"/>
</dbReference>
<proteinExistence type="predicted"/>
<evidence type="ECO:0000313" key="2">
    <source>
        <dbReference type="EMBL" id="TNV74615.1"/>
    </source>
</evidence>
<protein>
    <recommendedName>
        <fullName evidence="4">Tetratricopeptide repeat protein</fullName>
    </recommendedName>
</protein>
<dbReference type="OrthoDB" id="993101at2759"/>
<keyword evidence="1" id="KW-0802">TPR repeat</keyword>
<dbReference type="InterPro" id="IPR019734">
    <property type="entry name" value="TPR_rpt"/>
</dbReference>
<evidence type="ECO:0008006" key="4">
    <source>
        <dbReference type="Google" id="ProtNLM"/>
    </source>
</evidence>
<dbReference type="Gene3D" id="1.25.40.10">
    <property type="entry name" value="Tetratricopeptide repeat domain"/>
    <property type="match status" value="1"/>
</dbReference>
<sequence length="84" mass="10271">MSIFEEAFVHFYKIAFVYKMLGQIAKSIDDFTKDIELNPKNSYSYFRRGKQYIYNQESFLRSKKNQRRLMQILQKQVKFNLKTK</sequence>
<comment type="caution">
    <text evidence="2">The sequence shown here is derived from an EMBL/GenBank/DDBJ whole genome shotgun (WGS) entry which is preliminary data.</text>
</comment>
<name>A0A8J8SXU9_HALGN</name>
<organism evidence="2 3">
    <name type="scientific">Halteria grandinella</name>
    <dbReference type="NCBI Taxonomy" id="5974"/>
    <lineage>
        <taxon>Eukaryota</taxon>
        <taxon>Sar</taxon>
        <taxon>Alveolata</taxon>
        <taxon>Ciliophora</taxon>
        <taxon>Intramacronucleata</taxon>
        <taxon>Spirotrichea</taxon>
        <taxon>Stichotrichia</taxon>
        <taxon>Sporadotrichida</taxon>
        <taxon>Halteriidae</taxon>
        <taxon>Halteria</taxon>
    </lineage>
</organism>
<dbReference type="Proteomes" id="UP000785679">
    <property type="component" value="Unassembled WGS sequence"/>
</dbReference>
<dbReference type="AlphaFoldDB" id="A0A8J8SXU9"/>
<evidence type="ECO:0000313" key="3">
    <source>
        <dbReference type="Proteomes" id="UP000785679"/>
    </source>
</evidence>
<evidence type="ECO:0000256" key="1">
    <source>
        <dbReference type="PROSITE-ProRule" id="PRU00339"/>
    </source>
</evidence>
<keyword evidence="3" id="KW-1185">Reference proteome</keyword>